<keyword evidence="3" id="KW-1185">Reference proteome</keyword>
<keyword evidence="1" id="KW-0732">Signal</keyword>
<comment type="caution">
    <text evidence="2">The sequence shown here is derived from an EMBL/GenBank/DDBJ whole genome shotgun (WGS) entry which is preliminary data.</text>
</comment>
<evidence type="ECO:0000313" key="2">
    <source>
        <dbReference type="EMBL" id="EET84531.1"/>
    </source>
</evidence>
<feature type="chain" id="PRO_5002969460" description="Cyclic lactone autoinducer peptide" evidence="1">
    <location>
        <begin position="18"/>
        <end position="44"/>
    </location>
</feature>
<dbReference type="EMBL" id="ACVI01000150">
    <property type="protein sequence ID" value="EET84531.1"/>
    <property type="molecule type" value="Genomic_DNA"/>
</dbReference>
<evidence type="ECO:0000313" key="3">
    <source>
        <dbReference type="Proteomes" id="UP000004198"/>
    </source>
</evidence>
<dbReference type="AlphaFoldDB" id="C6Q1V5"/>
<dbReference type="Proteomes" id="UP000004198">
    <property type="component" value="Unassembled WGS sequence"/>
</dbReference>
<sequence>MKKYKKILTIFASMALAAVKLGASTNCFIFTYQPKFPERFPKRE</sequence>
<name>C6Q1V5_9CLOT</name>
<evidence type="ECO:0000256" key="1">
    <source>
        <dbReference type="SAM" id="SignalP"/>
    </source>
</evidence>
<feature type="signal peptide" evidence="1">
    <location>
        <begin position="1"/>
        <end position="17"/>
    </location>
</feature>
<organism evidence="2 3">
    <name type="scientific">Clostridium carboxidivorans P7</name>
    <dbReference type="NCBI Taxonomy" id="536227"/>
    <lineage>
        <taxon>Bacteria</taxon>
        <taxon>Bacillati</taxon>
        <taxon>Bacillota</taxon>
        <taxon>Clostridia</taxon>
        <taxon>Eubacteriales</taxon>
        <taxon>Clostridiaceae</taxon>
        <taxon>Clostridium</taxon>
    </lineage>
</organism>
<proteinExistence type="predicted"/>
<gene>
    <name evidence="2" type="ORF">CcarbDRAFT_5023</name>
</gene>
<accession>C6Q1V5</accession>
<evidence type="ECO:0008006" key="4">
    <source>
        <dbReference type="Google" id="ProtNLM"/>
    </source>
</evidence>
<dbReference type="InterPro" id="IPR009229">
    <property type="entry name" value="AgrD"/>
</dbReference>
<dbReference type="RefSeq" id="WP_007063907.1">
    <property type="nucleotide sequence ID" value="NZ_ACVI01000150.1"/>
</dbReference>
<protein>
    <recommendedName>
        <fullName evidence="4">Cyclic lactone autoinducer peptide</fullName>
    </recommendedName>
</protein>
<dbReference type="NCBIfam" id="TIGR04223">
    <property type="entry name" value="quorum_AgrD"/>
    <property type="match status" value="1"/>
</dbReference>
<reference evidence="2 3" key="1">
    <citation type="submission" date="2009-06" db="EMBL/GenBank/DDBJ databases">
        <title>The draft genome of Clostridium carboxidivorans P7.</title>
        <authorList>
            <consortium name="US DOE Joint Genome Institute (JGI-PGF)"/>
            <person name="Lucas S."/>
            <person name="Copeland A."/>
            <person name="Lapidus A."/>
            <person name="Glavina del Rio T."/>
            <person name="Tice H."/>
            <person name="Bruce D."/>
            <person name="Goodwin L."/>
            <person name="Pitluck S."/>
            <person name="Larimer F."/>
            <person name="Land M.L."/>
            <person name="Hauser L."/>
            <person name="Hemme C.L."/>
        </authorList>
    </citation>
    <scope>NUCLEOTIDE SEQUENCE [LARGE SCALE GENOMIC DNA]</scope>
    <source>
        <strain evidence="2 3">P7</strain>
    </source>
</reference>